<evidence type="ECO:0000313" key="2">
    <source>
        <dbReference type="EMBL" id="GGO00735.1"/>
    </source>
</evidence>
<name>A0A830GRB1_9EURY</name>
<protein>
    <recommendedName>
        <fullName evidence="4">Histidine kinase</fullName>
    </recommendedName>
</protein>
<dbReference type="AlphaFoldDB" id="A0A830GRB1"/>
<organism evidence="2 3">
    <name type="scientific">Haloarcula pellucida</name>
    <dbReference type="NCBI Taxonomy" id="1427151"/>
    <lineage>
        <taxon>Archaea</taxon>
        <taxon>Methanobacteriati</taxon>
        <taxon>Methanobacteriota</taxon>
        <taxon>Stenosarchaea group</taxon>
        <taxon>Halobacteria</taxon>
        <taxon>Halobacteriales</taxon>
        <taxon>Haloarculaceae</taxon>
        <taxon>Haloarcula</taxon>
    </lineage>
</organism>
<evidence type="ECO:0008006" key="4">
    <source>
        <dbReference type="Google" id="ProtNLM"/>
    </source>
</evidence>
<sequence length="150" mass="14993">MATQTATDTGLVLDDWQAGVAGGIGGATVMAVLISVMNAAVLKGAIPGLYGLSGGVAGWTVHLAHGAVLGVVFAALVESDLVGRSTGATVGLGVLWGVVTWVALAALVMPVWLSAVGFPMAPPFPNFAVPSLLWHAVYGGVLGVAYAVLR</sequence>
<keyword evidence="1" id="KW-0472">Membrane</keyword>
<feature type="transmembrane region" description="Helical" evidence="1">
    <location>
        <begin position="20"/>
        <end position="41"/>
    </location>
</feature>
<dbReference type="Proteomes" id="UP000605784">
    <property type="component" value="Unassembled WGS sequence"/>
</dbReference>
<reference evidence="2" key="1">
    <citation type="journal article" date="2014" name="Int. J. Syst. Evol. Microbiol.">
        <title>Complete genome sequence of Corynebacterium casei LMG S-19264T (=DSM 44701T), isolated from a smear-ripened cheese.</title>
        <authorList>
            <consortium name="US DOE Joint Genome Institute (JGI-PGF)"/>
            <person name="Walter F."/>
            <person name="Albersmeier A."/>
            <person name="Kalinowski J."/>
            <person name="Ruckert C."/>
        </authorList>
    </citation>
    <scope>NUCLEOTIDE SEQUENCE</scope>
    <source>
        <strain evidence="2">JCM 17820</strain>
    </source>
</reference>
<feature type="transmembrane region" description="Helical" evidence="1">
    <location>
        <begin position="132"/>
        <end position="149"/>
    </location>
</feature>
<evidence type="ECO:0000256" key="1">
    <source>
        <dbReference type="SAM" id="Phobius"/>
    </source>
</evidence>
<keyword evidence="1" id="KW-1133">Transmembrane helix</keyword>
<comment type="caution">
    <text evidence="2">The sequence shown here is derived from an EMBL/GenBank/DDBJ whole genome shotgun (WGS) entry which is preliminary data.</text>
</comment>
<dbReference type="EMBL" id="BMOU01000006">
    <property type="protein sequence ID" value="GGO00735.1"/>
    <property type="molecule type" value="Genomic_DNA"/>
</dbReference>
<accession>A0A830GRB1</accession>
<reference evidence="2" key="2">
    <citation type="submission" date="2020-09" db="EMBL/GenBank/DDBJ databases">
        <authorList>
            <person name="Sun Q."/>
            <person name="Ohkuma M."/>
        </authorList>
    </citation>
    <scope>NUCLEOTIDE SEQUENCE</scope>
    <source>
        <strain evidence="2">JCM 17820</strain>
    </source>
</reference>
<feature type="transmembrane region" description="Helical" evidence="1">
    <location>
        <begin position="89"/>
        <end position="112"/>
    </location>
</feature>
<keyword evidence="3" id="KW-1185">Reference proteome</keyword>
<keyword evidence="1" id="KW-0812">Transmembrane</keyword>
<feature type="transmembrane region" description="Helical" evidence="1">
    <location>
        <begin position="56"/>
        <end position="77"/>
    </location>
</feature>
<evidence type="ECO:0000313" key="3">
    <source>
        <dbReference type="Proteomes" id="UP000605784"/>
    </source>
</evidence>
<dbReference type="RefSeq" id="WP_189000857.1">
    <property type="nucleotide sequence ID" value="NZ_BMOU01000006.1"/>
</dbReference>
<gene>
    <name evidence="2" type="ORF">GCM10009030_33700</name>
</gene>
<proteinExistence type="predicted"/>